<dbReference type="GO" id="GO:0032012">
    <property type="term" value="P:regulation of ARF protein signal transduction"/>
    <property type="evidence" value="ECO:0007669"/>
    <property type="project" value="InterPro"/>
</dbReference>
<dbReference type="SUPFAM" id="SSF48425">
    <property type="entry name" value="Sec7 domain"/>
    <property type="match status" value="1"/>
</dbReference>
<dbReference type="InterPro" id="IPR035999">
    <property type="entry name" value="Sec7_dom_sf"/>
</dbReference>
<organism evidence="2 3">
    <name type="scientific">Giardia intestinalis</name>
    <name type="common">Giardia lamblia</name>
    <dbReference type="NCBI Taxonomy" id="5741"/>
    <lineage>
        <taxon>Eukaryota</taxon>
        <taxon>Metamonada</taxon>
        <taxon>Diplomonadida</taxon>
        <taxon>Hexamitidae</taxon>
        <taxon>Giardiinae</taxon>
        <taxon>Giardia</taxon>
    </lineage>
</organism>
<evidence type="ECO:0000313" key="2">
    <source>
        <dbReference type="EMBL" id="ESU39405.1"/>
    </source>
</evidence>
<evidence type="ECO:0000313" key="3">
    <source>
        <dbReference type="Proteomes" id="UP000018320"/>
    </source>
</evidence>
<evidence type="ECO:0000259" key="1">
    <source>
        <dbReference type="Pfam" id="PF01369"/>
    </source>
</evidence>
<sequence length="1648" mass="181967">MGMEDQCVQDKIFQLMSLGATSLPESFPLFPYIQKTLLMMTRPCVKSCASVTGCNPLEVGEAGSLIALCVEILLSRDSSLSLLQIASDVLLLTFQASPKEDMSRGIISLTGAILNRRLKISTTRLVLSLFHTIIRNGMHKNLFTNTSTQGLADEFSFEMINLCILAKLAMTDGHLDTGIVIYNEDLEASGVHMHTLVFFASFLMIYLVPGSELSRTPFYVSLTKGFPAWIPKHFLDGFECVSVLELLRATLCFFKQRLSEFKTFLTEQPRFVGEFVTLATSITCSSREAYQVLRQIVVDIIIVLIETVEEAEDLTSLICVTLFHCLNSLIVLPLFSKSVIFANLDCPIIPKAIGHLVLSDAYSCLDEDITMELRRQKESLVKEMSSGSSRAERGSKIAVERAYFCLWSLLRVITGEKYRLYPVYLIKLTYLPSTSLLLYYLLNVLTNLASANSQDISGLALNCMTNLYMHCLGVLVQASSMTCASATEFRPQLPNSILSIQSNIVERLDFLGKVRRIGSSILSCGKTIRDTKPDAILSVLSECLADNSTSPTSRAPTELIAILPLLAGVVHPSVPFLLLFSKKGSAVLDSTISQDDYFYHVLSGETIHPDMDELDLFRLCFRNFLLSGEGQEIERAMISISNAVARVIGELPSDHKIRLIGHAPSLRILLGSIVVLTTECLSEKIALSSKMTMSRFVSILMGSSQIKEYLSGNYQLSEQTKGQPIPLHEDLVSKFSSMYQRIRNAPLAVDRTIYDVLSLPTGIALPSSTCIKLAEKASTRTKDALGPNESGQPRFVNVFKDWCTSSSMLPGTMDQLISMTVHQTCLHMRTMEQLKSIFGHQRSRLLDDAETDSISLMEYYFHIYLLVQAALTHFVSGALAGTIGSGGLALSVDYSSGLYVACHAVHAYSLKMLAPLSKSSTSSSAVMSSLIERELISSSYLSRYFADQCEYLRLSEYMSASSPNAWIKLSSKLHSGGANHTYAALYGISIRSFIQYSNHATEKWRAKNLNDVVMHMVRILISLHALNVISTSLPDLAVELDIYPSIKDVILSTGPLASLQSICDVFAYSGDAIASKVLMCPFELCKEVVAAFETKADYSVIIHDGMIKLVTRTADLKGLDTEDSSLLKHTAQISATYMALMLLGSLKFYANIISHLAPHVLVVCLPEVTGLVDLALKTAQTHSTTISTSLQPVHSKLKPGQGNFKLETSVVILSLCIYLLLLKKLAGGIRTSSSCVSDLSLVYKRLEEAAYLEDTSIKYVSKSMIALMGAIYAELNSLDNSVATLRNITLSYPQLCLTILRRYTSTDIFLSLLLDCIYELLCLNNCQDNILRSIFLPQLRSFCSTNLLTLASQLHQLFRGEPISSDILKSRRSVTIMLPIGSKVVTLPPLASFFFGDVASPKSSEKSDDDAVKSVLSRIATALLPKKVRDSSPAVTQVSINKETIERLAKFLATISSAEISQSIVLRFLSELGTESFETLKTSTAVSCDILCLYFSISMYNFLRTTHVTFDSFYLSLPLYWLEDSDTAASNTVTQFAIPLLLPIFLATRALEDTSNPLLWMHIANTLAFFARELACSDDSRAFFFQQVLLPIILLARNTVPLTQFEQNLSRTPELVNKIVSISKEIVKDIANTELKAVLDRQLSVLGL</sequence>
<dbReference type="InterPro" id="IPR000904">
    <property type="entry name" value="Sec7_dom"/>
</dbReference>
<dbReference type="VEuPathDB" id="GiardiaDB:QR46_2971"/>
<dbReference type="Proteomes" id="UP000018320">
    <property type="component" value="Unassembled WGS sequence"/>
</dbReference>
<dbReference type="Gene3D" id="1.10.1000.11">
    <property type="entry name" value="Arf Nucleotide-binding Site Opener,domain 2"/>
    <property type="match status" value="1"/>
</dbReference>
<name>V6TQV6_GIAIN</name>
<reference evidence="3" key="1">
    <citation type="submission" date="2012-02" db="EMBL/GenBank/DDBJ databases">
        <title>Genome sequencing of Giardia lamblia Genotypes A2 and B isolates (DH and GS) and comparative analysis with the genomes of Genotypes A1 and E (WB and Pig).</title>
        <authorList>
            <person name="Adam R."/>
            <person name="Dahlstrom E."/>
            <person name="Martens C."/>
            <person name="Bruno D."/>
            <person name="Barbian K."/>
            <person name="Porcella S.F."/>
            <person name="Nash T."/>
        </authorList>
    </citation>
    <scope>NUCLEOTIDE SEQUENCE</scope>
    <source>
        <strain evidence="3">DH</strain>
    </source>
</reference>
<dbReference type="GO" id="GO:0005085">
    <property type="term" value="F:guanyl-nucleotide exchange factor activity"/>
    <property type="evidence" value="ECO:0007669"/>
    <property type="project" value="InterPro"/>
</dbReference>
<dbReference type="InterPro" id="IPR023394">
    <property type="entry name" value="Sec7_C_sf"/>
</dbReference>
<protein>
    <recommendedName>
        <fullName evidence="1">SEC7 domain-containing protein</fullName>
    </recommendedName>
</protein>
<accession>V6TQV6</accession>
<dbReference type="EMBL" id="AHGT01000003">
    <property type="protein sequence ID" value="ESU39405.1"/>
    <property type="molecule type" value="Genomic_DNA"/>
</dbReference>
<dbReference type="VEuPathDB" id="GiardiaDB:DHA2_151606"/>
<dbReference type="Pfam" id="PF01369">
    <property type="entry name" value="Sec7"/>
    <property type="match status" value="1"/>
</dbReference>
<feature type="domain" description="SEC7" evidence="1">
    <location>
        <begin position="616"/>
        <end position="711"/>
    </location>
</feature>
<dbReference type="VEuPathDB" id="GiardiaDB:GL50581_1940"/>
<proteinExistence type="predicted"/>
<gene>
    <name evidence="2" type="ORF">DHA2_151606</name>
</gene>
<comment type="caution">
    <text evidence="2">The sequence shown here is derived from an EMBL/GenBank/DDBJ whole genome shotgun (WGS) entry which is preliminary data.</text>
</comment>
<reference evidence="2 3" key="2">
    <citation type="journal article" date="2013" name="Genome Biol. Evol.">
        <title>Genome sequencing of Giardia lamblia genotypes A2 and B isolates (DH and GS) and comparative analysis with the genomes of genotypes A1 and E (WB and Pig).</title>
        <authorList>
            <person name="Adam R.D."/>
            <person name="Dahlstrom E.W."/>
            <person name="Martens C.A."/>
            <person name="Bruno D.P."/>
            <person name="Barbian K.D."/>
            <person name="Ricklefs S.M."/>
            <person name="Hernandez M.M."/>
            <person name="Narla N.P."/>
            <person name="Patel R.B."/>
            <person name="Porcella S.F."/>
            <person name="Nash T.E."/>
        </authorList>
    </citation>
    <scope>NUCLEOTIDE SEQUENCE [LARGE SCALE GENOMIC DNA]</scope>
    <source>
        <strain evidence="2 3">DH</strain>
    </source>
</reference>
<dbReference type="VEuPathDB" id="GiardiaDB:GL50803_0061304"/>